<evidence type="ECO:0000256" key="2">
    <source>
        <dbReference type="ARBA" id="ARBA00004922"/>
    </source>
</evidence>
<name>A0A8S9ZXK2_9BILA</name>
<evidence type="ECO:0000256" key="7">
    <source>
        <dbReference type="ARBA" id="ARBA00022692"/>
    </source>
</evidence>
<keyword evidence="7 12" id="KW-0812">Transmembrane</keyword>
<dbReference type="InterPro" id="IPR026050">
    <property type="entry name" value="C1GALT1/C1GALT1_chp1"/>
</dbReference>
<evidence type="ECO:0000313" key="15">
    <source>
        <dbReference type="Proteomes" id="UP000605970"/>
    </source>
</evidence>
<keyword evidence="10 12" id="KW-1133">Transmembrane helix</keyword>
<dbReference type="GO" id="GO:0016263">
    <property type="term" value="F:glycoprotein-N-acetylgalactosamine 3-beta-galactosyltransferase activity"/>
    <property type="evidence" value="ECO:0007669"/>
    <property type="project" value="UniProtKB-EC"/>
</dbReference>
<evidence type="ECO:0000256" key="5">
    <source>
        <dbReference type="ARBA" id="ARBA00022676"/>
    </source>
</evidence>
<dbReference type="Pfam" id="PF02434">
    <property type="entry name" value="Fringe"/>
    <property type="match status" value="1"/>
</dbReference>
<evidence type="ECO:0000256" key="12">
    <source>
        <dbReference type="SAM" id="Phobius"/>
    </source>
</evidence>
<evidence type="ECO:0000256" key="11">
    <source>
        <dbReference type="ARBA" id="ARBA00023136"/>
    </source>
</evidence>
<keyword evidence="9" id="KW-0735">Signal-anchor</keyword>
<keyword evidence="8" id="KW-0547">Nucleotide-binding</keyword>
<keyword evidence="15" id="KW-1185">Reference proteome</keyword>
<dbReference type="PANTHER" id="PTHR23033">
    <property type="entry name" value="BETA1,3-GALACTOSYLTRANSFERASE"/>
    <property type="match status" value="1"/>
</dbReference>
<dbReference type="OrthoDB" id="5831672at2759"/>
<reference evidence="14" key="1">
    <citation type="journal article" date="2020" name="Ecol. Evol.">
        <title>Genome structure and content of the rice root-knot nematode (Meloidogyne graminicola).</title>
        <authorList>
            <person name="Phan N.T."/>
            <person name="Danchin E.G.J."/>
            <person name="Klopp C."/>
            <person name="Perfus-Barbeoch L."/>
            <person name="Kozlowski D.K."/>
            <person name="Koutsovoulos G.D."/>
            <person name="Lopez-Roques C."/>
            <person name="Bouchez O."/>
            <person name="Zahm M."/>
            <person name="Besnard G."/>
            <person name="Bellafiore S."/>
        </authorList>
    </citation>
    <scope>NUCLEOTIDE SEQUENCE</scope>
    <source>
        <strain evidence="14">VN-18</strain>
    </source>
</reference>
<sequence length="289" mass="33385">MNNNNTILTTNLNLSNFLLGLLVGAVGTALILISQFSDFQLQFLQSKWTQNKQGNIKLINKFYAKSPNIFCWIMTAPKYHRERADHIQNTWAPHCDKYLFMSSSNDNKLPIINLKVKEGRNNLWEKTKSSFKYIYDNVNISNYDWFLKADDDTFVILENLKKLLKNYSSQSLIYFGAIFHFMDSSLNQTYPSGGAGYVLSKASLRKFVEIGLRNNKICDSKEIYEDLEIGSCMRKLNISVIDSRDSKGKHRFIPLSPDNSLIKLNKEDPNNWVHSYSQFPYETVNSLIN</sequence>
<feature type="transmembrane region" description="Helical" evidence="12">
    <location>
        <begin position="12"/>
        <end position="33"/>
    </location>
</feature>
<gene>
    <name evidence="14" type="ORF">Mgra_00002749</name>
</gene>
<dbReference type="GO" id="GO:0016020">
    <property type="term" value="C:membrane"/>
    <property type="evidence" value="ECO:0007669"/>
    <property type="project" value="UniProtKB-SubCell"/>
</dbReference>
<dbReference type="AlphaFoldDB" id="A0A8S9ZXK2"/>
<evidence type="ECO:0000256" key="6">
    <source>
        <dbReference type="ARBA" id="ARBA00022679"/>
    </source>
</evidence>
<evidence type="ECO:0000256" key="4">
    <source>
        <dbReference type="ARBA" id="ARBA00012557"/>
    </source>
</evidence>
<evidence type="ECO:0000256" key="3">
    <source>
        <dbReference type="ARBA" id="ARBA00006462"/>
    </source>
</evidence>
<dbReference type="EMBL" id="JABEBT010000017">
    <property type="protein sequence ID" value="KAF7637775.1"/>
    <property type="molecule type" value="Genomic_DNA"/>
</dbReference>
<evidence type="ECO:0000256" key="8">
    <source>
        <dbReference type="ARBA" id="ARBA00022741"/>
    </source>
</evidence>
<comment type="subcellular location">
    <subcellularLocation>
        <location evidence="1">Membrane</location>
        <topology evidence="1">Single-pass type II membrane protein</topology>
    </subcellularLocation>
</comment>
<evidence type="ECO:0000313" key="14">
    <source>
        <dbReference type="EMBL" id="KAF7637775.1"/>
    </source>
</evidence>
<dbReference type="Proteomes" id="UP000605970">
    <property type="component" value="Unassembled WGS sequence"/>
</dbReference>
<evidence type="ECO:0000259" key="13">
    <source>
        <dbReference type="Pfam" id="PF02434"/>
    </source>
</evidence>
<keyword evidence="5" id="KW-0328">Glycosyltransferase</keyword>
<comment type="caution">
    <text evidence="14">The sequence shown here is derived from an EMBL/GenBank/DDBJ whole genome shotgun (WGS) entry which is preliminary data.</text>
</comment>
<evidence type="ECO:0000256" key="1">
    <source>
        <dbReference type="ARBA" id="ARBA00004606"/>
    </source>
</evidence>
<dbReference type="Gene3D" id="3.90.550.50">
    <property type="match status" value="1"/>
</dbReference>
<keyword evidence="6" id="KW-0808">Transferase</keyword>
<protein>
    <recommendedName>
        <fullName evidence="4">N-acetylgalactosaminide beta-1,3-galactosyltransferase</fullName>
        <ecNumber evidence="4">2.4.1.122</ecNumber>
    </recommendedName>
</protein>
<proteinExistence type="inferred from homology"/>
<comment type="similarity">
    <text evidence="3">Belongs to the glycosyltransferase 31 family. Beta3-Gal-T subfamily.</text>
</comment>
<accession>A0A8S9ZXK2</accession>
<evidence type="ECO:0000256" key="10">
    <source>
        <dbReference type="ARBA" id="ARBA00022989"/>
    </source>
</evidence>
<comment type="pathway">
    <text evidence="2">Protein modification; protein glycosylation.</text>
</comment>
<feature type="domain" description="Fringe-like glycosyltransferase" evidence="13">
    <location>
        <begin position="66"/>
        <end position="243"/>
    </location>
</feature>
<dbReference type="GO" id="GO:0000166">
    <property type="term" value="F:nucleotide binding"/>
    <property type="evidence" value="ECO:0007669"/>
    <property type="project" value="UniProtKB-KW"/>
</dbReference>
<dbReference type="InterPro" id="IPR003378">
    <property type="entry name" value="Fringe-like_glycosylTrfase"/>
</dbReference>
<evidence type="ECO:0000256" key="9">
    <source>
        <dbReference type="ARBA" id="ARBA00022968"/>
    </source>
</evidence>
<dbReference type="PANTHER" id="PTHR23033:SF14">
    <property type="entry name" value="GLYCOPROTEIN-N-ACETYLGALACTOSAMINE 3-BETA-GALACTOSYLTRANSFERASE 1-RELATED"/>
    <property type="match status" value="1"/>
</dbReference>
<organism evidence="14 15">
    <name type="scientific">Meloidogyne graminicola</name>
    <dbReference type="NCBI Taxonomy" id="189291"/>
    <lineage>
        <taxon>Eukaryota</taxon>
        <taxon>Metazoa</taxon>
        <taxon>Ecdysozoa</taxon>
        <taxon>Nematoda</taxon>
        <taxon>Chromadorea</taxon>
        <taxon>Rhabditida</taxon>
        <taxon>Tylenchina</taxon>
        <taxon>Tylenchomorpha</taxon>
        <taxon>Tylenchoidea</taxon>
        <taxon>Meloidogynidae</taxon>
        <taxon>Meloidogyninae</taxon>
        <taxon>Meloidogyne</taxon>
    </lineage>
</organism>
<keyword evidence="11 12" id="KW-0472">Membrane</keyword>
<dbReference type="EC" id="2.4.1.122" evidence="4"/>